<dbReference type="Gene3D" id="3.20.20.80">
    <property type="entry name" value="Glycosidases"/>
    <property type="match status" value="1"/>
</dbReference>
<dbReference type="GO" id="GO:0005980">
    <property type="term" value="P:glycogen catabolic process"/>
    <property type="evidence" value="ECO:0007669"/>
    <property type="project" value="InterPro"/>
</dbReference>
<dbReference type="OrthoDB" id="3236218at2"/>
<dbReference type="InterPro" id="IPR006047">
    <property type="entry name" value="GH13_cat_dom"/>
</dbReference>
<evidence type="ECO:0000256" key="4">
    <source>
        <dbReference type="SAM" id="MobiDB-lite"/>
    </source>
</evidence>
<dbReference type="InterPro" id="IPR014756">
    <property type="entry name" value="Ig_E-set"/>
</dbReference>
<dbReference type="InterPro" id="IPR013780">
    <property type="entry name" value="Glyco_hydro_b"/>
</dbReference>
<evidence type="ECO:0000259" key="5">
    <source>
        <dbReference type="SMART" id="SM00642"/>
    </source>
</evidence>
<proteinExistence type="inferred from homology"/>
<dbReference type="SUPFAM" id="SSF51445">
    <property type="entry name" value="(Trans)glycosidases"/>
    <property type="match status" value="1"/>
</dbReference>
<keyword evidence="3" id="KW-0326">Glycosidase</keyword>
<reference evidence="6 7" key="1">
    <citation type="submission" date="2016-10" db="EMBL/GenBank/DDBJ databases">
        <authorList>
            <person name="de Groot N.N."/>
        </authorList>
    </citation>
    <scope>NUCLEOTIDE SEQUENCE [LARGE SCALE GENOMIC DNA]</scope>
    <source>
        <strain evidence="7">L7-484,KACC 16230,DSM 25025</strain>
    </source>
</reference>
<dbReference type="RefSeq" id="WP_090669261.1">
    <property type="nucleotide sequence ID" value="NZ_FNIT01000001.1"/>
</dbReference>
<feature type="domain" description="Glycosyl hydrolase family 13 catalytic" evidence="5">
    <location>
        <begin position="153"/>
        <end position="554"/>
    </location>
</feature>
<dbReference type="STRING" id="1166073.SAMN05192530_101877"/>
<dbReference type="Pfam" id="PF02922">
    <property type="entry name" value="CBM_48"/>
    <property type="match status" value="1"/>
</dbReference>
<protein>
    <submittedName>
        <fullName evidence="6">Glycogen operon protein</fullName>
    </submittedName>
</protein>
<dbReference type="CDD" id="cd11326">
    <property type="entry name" value="AmyAc_Glg_debranch"/>
    <property type="match status" value="1"/>
</dbReference>
<dbReference type="CDD" id="cd02856">
    <property type="entry name" value="E_set_GDE_Isoamylase_N"/>
    <property type="match status" value="1"/>
</dbReference>
<evidence type="ECO:0000256" key="3">
    <source>
        <dbReference type="ARBA" id="ARBA00023295"/>
    </source>
</evidence>
<dbReference type="AlphaFoldDB" id="A0A1H0DN74"/>
<evidence type="ECO:0000313" key="6">
    <source>
        <dbReference type="EMBL" id="SDN71602.1"/>
    </source>
</evidence>
<dbReference type="InterPro" id="IPR011837">
    <property type="entry name" value="Glycogen_debranch_GlgX"/>
</dbReference>
<dbReference type="EMBL" id="FNIT01000001">
    <property type="protein sequence ID" value="SDN71602.1"/>
    <property type="molecule type" value="Genomic_DNA"/>
</dbReference>
<dbReference type="SMART" id="SM00642">
    <property type="entry name" value="Aamy"/>
    <property type="match status" value="1"/>
</dbReference>
<dbReference type="InterPro" id="IPR017853">
    <property type="entry name" value="GH"/>
</dbReference>
<dbReference type="InterPro" id="IPR013783">
    <property type="entry name" value="Ig-like_fold"/>
</dbReference>
<evidence type="ECO:0000313" key="7">
    <source>
        <dbReference type="Proteomes" id="UP000198793"/>
    </source>
</evidence>
<dbReference type="Proteomes" id="UP000198793">
    <property type="component" value="Unassembled WGS sequence"/>
</dbReference>
<keyword evidence="7" id="KW-1185">Reference proteome</keyword>
<dbReference type="Gene3D" id="2.60.40.10">
    <property type="entry name" value="Immunoglobulins"/>
    <property type="match status" value="1"/>
</dbReference>
<evidence type="ECO:0000256" key="1">
    <source>
        <dbReference type="ARBA" id="ARBA00008061"/>
    </source>
</evidence>
<dbReference type="PANTHER" id="PTHR43002">
    <property type="entry name" value="GLYCOGEN DEBRANCHING ENZYME"/>
    <property type="match status" value="1"/>
</dbReference>
<dbReference type="NCBIfam" id="TIGR02100">
    <property type="entry name" value="glgX_debranch"/>
    <property type="match status" value="1"/>
</dbReference>
<dbReference type="InterPro" id="IPR004193">
    <property type="entry name" value="Glyco_hydro_13_N"/>
</dbReference>
<dbReference type="GO" id="GO:0004135">
    <property type="term" value="F:amylo-alpha-1,6-glucosidase activity"/>
    <property type="evidence" value="ECO:0007669"/>
    <property type="project" value="InterPro"/>
</dbReference>
<dbReference type="SUPFAM" id="SSF51011">
    <property type="entry name" value="Glycosyl hydrolase domain"/>
    <property type="match status" value="1"/>
</dbReference>
<sequence>MQTITAEHGCPARLGASPTPAGVHFAVTSADATRIDLCLFEPGSARETARLPLPGRRGDTWFGFVPGIGVGALYGFRADGAYDPARALRFDAAKLLVDPYALALDRPFVYHPALAAPASERLDTAALVPCAVVADPPRDAGRLVPGRPGLTYELNVRGYTQRHPGVPEHLRGTLGALAEPAVLDHIAGLGVETVELMPIAAFLDERHLVRLGLTNAWGYNPICHMAPDPRLVPGGWAEVRRVTEGFHARGIRVLLDVVLNHSGESDRIGPTVSCRGLDNRAYYRHEPDGELVNVTGTGNTIALDREPGLRLAVETLRTWGECGGIDGFRYDLAPVLGRTDEGFRADAPLLRAIASDSVLATMIHVAEPWDIGLGGYQVGRFPEPFLEWGDGFRDDVRRFWRGDRGTLSGLATRLAGSPDRFDPAARQASDCVNFVCAHDGFSLLDLVSYADKHNWANGEENRDGHGDNHSWNNGVEGASEDPGIRAARARDVRALLATLFLARGTPMLVAGDEFGRTQGGNNNAYAQDNPTTWLDWSGADLDLARFTAELAALRAREPALHLDRFLVGTDLCGEPDVAWLAPDGSPMVAPEWTSRGEPWLGLRLAGGEEGRAVLAYLNAAQASVTVTPPPGRWRLLLRSDAPGETLGTAPLTLPPRAVVIFGAEA</sequence>
<comment type="similarity">
    <text evidence="1">Belongs to the glycosyl hydrolase 13 family.</text>
</comment>
<organism evidence="6 7">
    <name type="scientific">Aureimonas jatrophae</name>
    <dbReference type="NCBI Taxonomy" id="1166073"/>
    <lineage>
        <taxon>Bacteria</taxon>
        <taxon>Pseudomonadati</taxon>
        <taxon>Pseudomonadota</taxon>
        <taxon>Alphaproteobacteria</taxon>
        <taxon>Hyphomicrobiales</taxon>
        <taxon>Aurantimonadaceae</taxon>
        <taxon>Aureimonas</taxon>
    </lineage>
</organism>
<feature type="compositionally biased region" description="Basic and acidic residues" evidence="4">
    <location>
        <begin position="458"/>
        <end position="468"/>
    </location>
</feature>
<evidence type="ECO:0000256" key="2">
    <source>
        <dbReference type="ARBA" id="ARBA00022801"/>
    </source>
</evidence>
<dbReference type="InterPro" id="IPR044505">
    <property type="entry name" value="GlgX_Isoamylase_N_E_set"/>
</dbReference>
<keyword evidence="2" id="KW-0378">Hydrolase</keyword>
<dbReference type="Gene3D" id="2.60.40.1180">
    <property type="entry name" value="Golgi alpha-mannosidase II"/>
    <property type="match status" value="1"/>
</dbReference>
<gene>
    <name evidence="6" type="ORF">SAMN05192530_101877</name>
</gene>
<feature type="region of interest" description="Disordered" evidence="4">
    <location>
        <begin position="458"/>
        <end position="482"/>
    </location>
</feature>
<dbReference type="SUPFAM" id="SSF81296">
    <property type="entry name" value="E set domains"/>
    <property type="match status" value="1"/>
</dbReference>
<accession>A0A1H0DN74</accession>
<name>A0A1H0DN74_9HYPH</name>